<evidence type="ECO:0000256" key="2">
    <source>
        <dbReference type="ARBA" id="ARBA00022448"/>
    </source>
</evidence>
<comment type="cofactor">
    <cofactor evidence="1">
        <name>Fe(3+)</name>
        <dbReference type="ChEBI" id="CHEBI:29034"/>
    </cofactor>
</comment>
<proteinExistence type="predicted"/>
<name>C0D435_9FIRM</name>
<dbReference type="PRINTS" id="PR00163">
    <property type="entry name" value="RUBREDOXIN"/>
</dbReference>
<dbReference type="HOGENOM" id="CLU_1228536_0_0_9"/>
<reference evidence="8 9" key="2">
    <citation type="submission" date="2009-02" db="EMBL/GenBank/DDBJ databases">
        <title>Draft genome sequence of Clostridium asparagiforme (DSM 15981).</title>
        <authorList>
            <person name="Sudarsanam P."/>
            <person name="Ley R."/>
            <person name="Guruge J."/>
            <person name="Turnbaugh P.J."/>
            <person name="Mahowald M."/>
            <person name="Liep D."/>
            <person name="Gordon J."/>
        </authorList>
    </citation>
    <scope>NUCLEOTIDE SEQUENCE [LARGE SCALE GENOMIC DNA]</scope>
    <source>
        <strain evidence="8 9">DSM 15981</strain>
    </source>
</reference>
<reference evidence="8 9" key="1">
    <citation type="submission" date="2009-01" db="EMBL/GenBank/DDBJ databases">
        <authorList>
            <person name="Fulton L."/>
            <person name="Clifton S."/>
            <person name="Fulton B."/>
            <person name="Xu J."/>
            <person name="Minx P."/>
            <person name="Pepin K.H."/>
            <person name="Johnson M."/>
            <person name="Bhonagiri V."/>
            <person name="Nash W.E."/>
            <person name="Mardis E.R."/>
            <person name="Wilson R.K."/>
        </authorList>
    </citation>
    <scope>NUCLEOTIDE SEQUENCE [LARGE SCALE GENOMIC DNA]</scope>
    <source>
        <strain evidence="8 9">DSM 15981</strain>
    </source>
</reference>
<evidence type="ECO:0000256" key="1">
    <source>
        <dbReference type="ARBA" id="ARBA00001965"/>
    </source>
</evidence>
<evidence type="ECO:0000256" key="3">
    <source>
        <dbReference type="ARBA" id="ARBA00022723"/>
    </source>
</evidence>
<gene>
    <name evidence="8" type="ORF">CLOSTASPAR_04027</name>
</gene>
<dbReference type="InterPro" id="IPR024935">
    <property type="entry name" value="Rubredoxin_dom"/>
</dbReference>
<evidence type="ECO:0000313" key="8">
    <source>
        <dbReference type="EMBL" id="EEG53899.1"/>
    </source>
</evidence>
<dbReference type="PROSITE" id="PS50903">
    <property type="entry name" value="RUBREDOXIN_LIKE"/>
    <property type="match status" value="2"/>
</dbReference>
<evidence type="ECO:0000256" key="6">
    <source>
        <dbReference type="SAM" id="MobiDB-lite"/>
    </source>
</evidence>
<keyword evidence="4" id="KW-0249">Electron transport</keyword>
<dbReference type="GO" id="GO:0005506">
    <property type="term" value="F:iron ion binding"/>
    <property type="evidence" value="ECO:0007669"/>
    <property type="project" value="InterPro"/>
</dbReference>
<dbReference type="Proteomes" id="UP000004756">
    <property type="component" value="Unassembled WGS sequence"/>
</dbReference>
<sequence>MERYILHKGGHKVKKYVCSICGYVYDEAAGIPAAGIGPGTRWEDLPEGWVCPLCGASKDLFNPVEPQKGPENGTVKPAEPEAVSERDGGEEARGPKEGSGDEELRELSAGELSALCSNLARGCEKQYRGEESALFTQLADYFTAKTPVPESAELSGLLERVGRDLSVGFPQAEAAAKENGDRGAQRALVWSGKVTRILDALLKRWEKEGEAMLEHTNLYVCDICGFVYVGDNPPELCPVCKVPGWKFSQIERRA</sequence>
<dbReference type="FunFam" id="2.20.28.10:FF:000001">
    <property type="entry name" value="Rubredoxin"/>
    <property type="match status" value="1"/>
</dbReference>
<feature type="domain" description="Rubredoxin-like" evidence="7">
    <location>
        <begin position="216"/>
        <end position="250"/>
    </location>
</feature>
<evidence type="ECO:0000259" key="7">
    <source>
        <dbReference type="PROSITE" id="PS50903"/>
    </source>
</evidence>
<dbReference type="PROSITE" id="PS00202">
    <property type="entry name" value="RUBREDOXIN"/>
    <property type="match status" value="1"/>
</dbReference>
<dbReference type="InterPro" id="IPR018527">
    <property type="entry name" value="Rubredoxin_Fe_BS"/>
</dbReference>
<dbReference type="GO" id="GO:0009055">
    <property type="term" value="F:electron transfer activity"/>
    <property type="evidence" value="ECO:0007669"/>
    <property type="project" value="TreeGrafter"/>
</dbReference>
<comment type="caution">
    <text evidence="8">The sequence shown here is derived from an EMBL/GenBank/DDBJ whole genome shotgun (WGS) entry which is preliminary data.</text>
</comment>
<dbReference type="InterPro" id="IPR050526">
    <property type="entry name" value="Rubredoxin_ET"/>
</dbReference>
<dbReference type="Pfam" id="PF00301">
    <property type="entry name" value="Rubredoxin"/>
    <property type="match status" value="1"/>
</dbReference>
<dbReference type="PANTHER" id="PTHR47627:SF1">
    <property type="entry name" value="RUBREDOXIN-1-RELATED"/>
    <property type="match status" value="1"/>
</dbReference>
<dbReference type="Pfam" id="PF21349">
    <property type="entry name" value="RUBY_RBDX"/>
    <property type="match status" value="1"/>
</dbReference>
<keyword evidence="3" id="KW-0479">Metal-binding</keyword>
<dbReference type="Gene3D" id="2.20.28.10">
    <property type="match status" value="2"/>
</dbReference>
<evidence type="ECO:0000256" key="4">
    <source>
        <dbReference type="ARBA" id="ARBA00022982"/>
    </source>
</evidence>
<keyword evidence="5" id="KW-0408">Iron</keyword>
<dbReference type="InterPro" id="IPR024934">
    <property type="entry name" value="Rubredoxin-like_dom"/>
</dbReference>
<dbReference type="CDD" id="cd00730">
    <property type="entry name" value="rubredoxin"/>
    <property type="match status" value="1"/>
</dbReference>
<dbReference type="EMBL" id="ACCJ01000324">
    <property type="protein sequence ID" value="EEG53899.1"/>
    <property type="molecule type" value="Genomic_DNA"/>
</dbReference>
<dbReference type="PANTHER" id="PTHR47627">
    <property type="entry name" value="RUBREDOXIN"/>
    <property type="match status" value="1"/>
</dbReference>
<protein>
    <submittedName>
        <fullName evidence="8">Rubredoxin</fullName>
    </submittedName>
</protein>
<organism evidence="8 9">
    <name type="scientific">[Clostridium] asparagiforme DSM 15981</name>
    <dbReference type="NCBI Taxonomy" id="518636"/>
    <lineage>
        <taxon>Bacteria</taxon>
        <taxon>Bacillati</taxon>
        <taxon>Bacillota</taxon>
        <taxon>Clostridia</taxon>
        <taxon>Lachnospirales</taxon>
        <taxon>Lachnospiraceae</taxon>
        <taxon>Enterocloster</taxon>
    </lineage>
</organism>
<keyword evidence="2" id="KW-0813">Transport</keyword>
<feature type="domain" description="Rubredoxin-like" evidence="7">
    <location>
        <begin position="13"/>
        <end position="64"/>
    </location>
</feature>
<dbReference type="AlphaFoldDB" id="C0D435"/>
<feature type="compositionally biased region" description="Basic and acidic residues" evidence="6">
    <location>
        <begin position="83"/>
        <end position="99"/>
    </location>
</feature>
<dbReference type="InterPro" id="IPR048574">
    <property type="entry name" value="RUBY_RBDX"/>
</dbReference>
<evidence type="ECO:0000313" key="9">
    <source>
        <dbReference type="Proteomes" id="UP000004756"/>
    </source>
</evidence>
<dbReference type="SUPFAM" id="SSF57802">
    <property type="entry name" value="Rubredoxin-like"/>
    <property type="match status" value="2"/>
</dbReference>
<feature type="region of interest" description="Disordered" evidence="6">
    <location>
        <begin position="62"/>
        <end position="104"/>
    </location>
</feature>
<evidence type="ECO:0000256" key="5">
    <source>
        <dbReference type="ARBA" id="ARBA00023004"/>
    </source>
</evidence>
<keyword evidence="9" id="KW-1185">Reference proteome</keyword>
<dbReference type="GO" id="GO:0043448">
    <property type="term" value="P:alkane catabolic process"/>
    <property type="evidence" value="ECO:0007669"/>
    <property type="project" value="TreeGrafter"/>
</dbReference>
<accession>C0D435</accession>